<evidence type="ECO:0000313" key="11">
    <source>
        <dbReference type="Proteomes" id="UP001239462"/>
    </source>
</evidence>
<dbReference type="RefSeq" id="WP_289161751.1">
    <property type="nucleotide sequence ID" value="NZ_JASZZN010000001.1"/>
</dbReference>
<name>A0ABT7PC56_9BACT</name>
<keyword evidence="4 6" id="KW-0862">Zinc</keyword>
<proteinExistence type="inferred from homology"/>
<evidence type="ECO:0000259" key="9">
    <source>
        <dbReference type="Pfam" id="PF08439"/>
    </source>
</evidence>
<dbReference type="InterPro" id="IPR045090">
    <property type="entry name" value="Pept_M3A_M3B"/>
</dbReference>
<evidence type="ECO:0000259" key="8">
    <source>
        <dbReference type="Pfam" id="PF01432"/>
    </source>
</evidence>
<comment type="function">
    <text evidence="6">Has oligopeptidase activity and degrades a variety of small bioactive peptides.</text>
</comment>
<evidence type="ECO:0000256" key="7">
    <source>
        <dbReference type="SAM" id="MobiDB-lite"/>
    </source>
</evidence>
<dbReference type="InterPro" id="IPR001567">
    <property type="entry name" value="Pept_M3A_M3B_dom"/>
</dbReference>
<accession>A0ABT7PC56</accession>
<evidence type="ECO:0000256" key="3">
    <source>
        <dbReference type="ARBA" id="ARBA00022801"/>
    </source>
</evidence>
<dbReference type="Proteomes" id="UP001239462">
    <property type="component" value="Unassembled WGS sequence"/>
</dbReference>
<dbReference type="Gene3D" id="1.10.287.830">
    <property type="entry name" value="putative peptidase helix hairpin domain like"/>
    <property type="match status" value="1"/>
</dbReference>
<evidence type="ECO:0000256" key="2">
    <source>
        <dbReference type="ARBA" id="ARBA00022723"/>
    </source>
</evidence>
<dbReference type="InterPro" id="IPR004438">
    <property type="entry name" value="Peptidase_M3B"/>
</dbReference>
<dbReference type="Gene3D" id="1.20.140.70">
    <property type="entry name" value="Oligopeptidase f, N-terminal domain"/>
    <property type="match status" value="1"/>
</dbReference>
<feature type="domain" description="Oligopeptidase F N-terminal" evidence="9">
    <location>
        <begin position="121"/>
        <end position="189"/>
    </location>
</feature>
<dbReference type="PANTHER" id="PTHR11804:SF84">
    <property type="entry name" value="SACCHAROLYSIN"/>
    <property type="match status" value="1"/>
</dbReference>
<evidence type="ECO:0000256" key="1">
    <source>
        <dbReference type="ARBA" id="ARBA00022670"/>
    </source>
</evidence>
<dbReference type="CDD" id="cd09608">
    <property type="entry name" value="M3B_PepF"/>
    <property type="match status" value="1"/>
</dbReference>
<evidence type="ECO:0000313" key="10">
    <source>
        <dbReference type="EMBL" id="MDM4014031.1"/>
    </source>
</evidence>
<organism evidence="10 11">
    <name type="scientific">Roseiconus lacunae</name>
    <dbReference type="NCBI Taxonomy" id="2605694"/>
    <lineage>
        <taxon>Bacteria</taxon>
        <taxon>Pseudomonadati</taxon>
        <taxon>Planctomycetota</taxon>
        <taxon>Planctomycetia</taxon>
        <taxon>Pirellulales</taxon>
        <taxon>Pirellulaceae</taxon>
        <taxon>Roseiconus</taxon>
    </lineage>
</organism>
<keyword evidence="2 6" id="KW-0479">Metal-binding</keyword>
<dbReference type="SUPFAM" id="SSF55486">
    <property type="entry name" value="Metalloproteases ('zincins'), catalytic domain"/>
    <property type="match status" value="1"/>
</dbReference>
<reference evidence="10 11" key="1">
    <citation type="submission" date="2023-06" db="EMBL/GenBank/DDBJ databases">
        <title>Roseiconus lacunae JC819 isolated from Gulf of Mannar region, Tamil Nadu.</title>
        <authorList>
            <person name="Pk S."/>
            <person name="Ch S."/>
            <person name="Ch V.R."/>
        </authorList>
    </citation>
    <scope>NUCLEOTIDE SEQUENCE [LARGE SCALE GENOMIC DNA]</scope>
    <source>
        <strain evidence="10 11">JC819</strain>
    </source>
</reference>
<feature type="region of interest" description="Disordered" evidence="7">
    <location>
        <begin position="1"/>
        <end position="20"/>
    </location>
</feature>
<keyword evidence="11" id="KW-1185">Reference proteome</keyword>
<dbReference type="Gene3D" id="1.10.1370.20">
    <property type="entry name" value="Oligoendopeptidase f, C-terminal domain"/>
    <property type="match status" value="1"/>
</dbReference>
<keyword evidence="3 6" id="KW-0378">Hydrolase</keyword>
<dbReference type="Pfam" id="PF08439">
    <property type="entry name" value="Peptidase_M3_N"/>
    <property type="match status" value="1"/>
</dbReference>
<dbReference type="Pfam" id="PF01432">
    <property type="entry name" value="Peptidase_M3"/>
    <property type="match status" value="1"/>
</dbReference>
<comment type="cofactor">
    <cofactor evidence="6">
        <name>Zn(2+)</name>
        <dbReference type="ChEBI" id="CHEBI:29105"/>
    </cofactor>
    <text evidence="6">Binds 1 zinc ion.</text>
</comment>
<evidence type="ECO:0000256" key="6">
    <source>
        <dbReference type="RuleBase" id="RU368091"/>
    </source>
</evidence>
<sequence>MSTASPSANKLPSRSDVSPEDCWDLSTLFENDEQWEAAFKALDEKIATYETYKGRLGESPETLREAMDFDSQFSRDSERVAIYAFLKTTEDQGNSDYQAMKSRFQNLAVRASQVASYWSPELLGIDPKKMDELVADPALQPYRLDLERLLRRRPHTLTDREERLLAMQGEMASAAGNAFRQLNDVDLRFGTVEDEDGNEHELSHATFIQLLHKPTRKVRRAAFQQYYQEISEHENTLAATLAGSIHSDVYYARARNHDSALHAALFPDNVPVSVYDNLISAVRESLPSVHEYFDVRRRKMDLPDIHHFDTYVPILSDMKKEHTWDQAVDVVIESLSPLGSDYTNALEKGLRGRWADRYPNRGKQSGAFSCGSFDGAPYILMNFKTDVLNDVYTLTHEAGHSMHSYYSASSQPFQYYNYTIFVAEVASTFNEQLLTEHLLKNADSDAERAFLINNELDGIRATVVRQTMFAEFEKRTHEMAENGDPLTVASMRAVYRELLDAYFGPEFVVDKELELECFRIPHFYRAFYVYKYATGLSAAVALSRRVLEGGQGELDDYLKFLSGGCSKDPLDLLRDAGVDMEKPEPVKTTLDRFKQLTKELDSLL</sequence>
<dbReference type="InterPro" id="IPR013647">
    <property type="entry name" value="OligopepF_N_dom"/>
</dbReference>
<evidence type="ECO:0000256" key="5">
    <source>
        <dbReference type="ARBA" id="ARBA00023049"/>
    </source>
</evidence>
<evidence type="ECO:0000256" key="4">
    <source>
        <dbReference type="ARBA" id="ARBA00022833"/>
    </source>
</evidence>
<dbReference type="InterPro" id="IPR042088">
    <property type="entry name" value="OligoPept_F_C"/>
</dbReference>
<gene>
    <name evidence="10" type="primary">pepF</name>
    <name evidence="10" type="ORF">QTN89_01230</name>
</gene>
<protein>
    <recommendedName>
        <fullName evidence="6">Oligopeptidase F</fullName>
        <ecNumber evidence="6">3.4.24.-</ecNumber>
    </recommendedName>
</protein>
<keyword evidence="1 6" id="KW-0645">Protease</keyword>
<dbReference type="NCBIfam" id="TIGR00181">
    <property type="entry name" value="pepF"/>
    <property type="match status" value="1"/>
</dbReference>
<feature type="domain" description="Peptidase M3A/M3B catalytic" evidence="8">
    <location>
        <begin position="210"/>
        <end position="589"/>
    </location>
</feature>
<comment type="similarity">
    <text evidence="6">Belongs to the peptidase M3B family.</text>
</comment>
<comment type="caution">
    <text evidence="10">The sequence shown here is derived from an EMBL/GenBank/DDBJ whole genome shotgun (WGS) entry which is preliminary data.</text>
</comment>
<dbReference type="EMBL" id="JASZZN010000001">
    <property type="protein sequence ID" value="MDM4014031.1"/>
    <property type="molecule type" value="Genomic_DNA"/>
</dbReference>
<keyword evidence="5 6" id="KW-0482">Metalloprotease</keyword>
<feature type="compositionally biased region" description="Polar residues" evidence="7">
    <location>
        <begin position="1"/>
        <end position="16"/>
    </location>
</feature>
<dbReference type="PANTHER" id="PTHR11804">
    <property type="entry name" value="PROTEASE M3 THIMET OLIGOPEPTIDASE-RELATED"/>
    <property type="match status" value="1"/>
</dbReference>
<dbReference type="EC" id="3.4.24.-" evidence="6"/>